<dbReference type="SMART" id="SM00342">
    <property type="entry name" value="HTH_ARAC"/>
    <property type="match status" value="1"/>
</dbReference>
<dbReference type="OrthoDB" id="34150at2"/>
<comment type="caution">
    <text evidence="5">The sequence shown here is derived from an EMBL/GenBank/DDBJ whole genome shotgun (WGS) entry which is preliminary data.</text>
</comment>
<keyword evidence="6" id="KW-1185">Reference proteome</keyword>
<evidence type="ECO:0000313" key="5">
    <source>
        <dbReference type="EMBL" id="RTR06547.1"/>
    </source>
</evidence>
<evidence type="ECO:0000313" key="6">
    <source>
        <dbReference type="Proteomes" id="UP000267400"/>
    </source>
</evidence>
<dbReference type="RefSeq" id="WP_126481071.1">
    <property type="nucleotide sequence ID" value="NZ_RXNS01000002.1"/>
</dbReference>
<evidence type="ECO:0000256" key="3">
    <source>
        <dbReference type="ARBA" id="ARBA00023163"/>
    </source>
</evidence>
<dbReference type="EMBL" id="RXNS01000002">
    <property type="protein sequence ID" value="RTR06547.1"/>
    <property type="molecule type" value="Genomic_DNA"/>
</dbReference>
<keyword evidence="3" id="KW-0804">Transcription</keyword>
<dbReference type="AlphaFoldDB" id="A0A431V8D4"/>
<dbReference type="InterPro" id="IPR018062">
    <property type="entry name" value="HTH_AraC-typ_CS"/>
</dbReference>
<dbReference type="Pfam" id="PF06719">
    <property type="entry name" value="AraC_N"/>
    <property type="match status" value="1"/>
</dbReference>
<sequence>MTAYSPAEALVELMAPLVEGDGYTPTPLKEVSLVAAQRPCARTPLMYDPSLIIVAQGHKIGYLGDREIHYGPGQYLVQTLPLPFECETHASLESPLLGVSIRLDPALLGELVTAMGERPEDEDAAPVPMASVSMTGGMQGAVVRLLRTLQDLTETAAMGESRVRDVVFEALKGQQGPALRALVLHRGHYSRIVQVLSRLHARYAEEVSVEALARQANMSPSTFHQHFKAVAQASPLQYLKRLRLIKAQQLLVQDSSNVNQAAETVGYRSVSQFSRDYKRYFGTSPLQHRQEERAKQAL</sequence>
<dbReference type="Pfam" id="PF12833">
    <property type="entry name" value="HTH_18"/>
    <property type="match status" value="1"/>
</dbReference>
<dbReference type="Proteomes" id="UP000267400">
    <property type="component" value="Unassembled WGS sequence"/>
</dbReference>
<dbReference type="InterPro" id="IPR009057">
    <property type="entry name" value="Homeodomain-like_sf"/>
</dbReference>
<dbReference type="SUPFAM" id="SSF46689">
    <property type="entry name" value="Homeodomain-like"/>
    <property type="match status" value="2"/>
</dbReference>
<dbReference type="PROSITE" id="PS00041">
    <property type="entry name" value="HTH_ARAC_FAMILY_1"/>
    <property type="match status" value="1"/>
</dbReference>
<dbReference type="PANTHER" id="PTHR43436">
    <property type="entry name" value="ARAC-FAMILY TRANSCRIPTIONAL REGULATOR"/>
    <property type="match status" value="1"/>
</dbReference>
<dbReference type="GO" id="GO:0003700">
    <property type="term" value="F:DNA-binding transcription factor activity"/>
    <property type="evidence" value="ECO:0007669"/>
    <property type="project" value="InterPro"/>
</dbReference>
<organism evidence="5 6">
    <name type="scientific">Halomonas nitroreducens</name>
    <dbReference type="NCBI Taxonomy" id="447425"/>
    <lineage>
        <taxon>Bacteria</taxon>
        <taxon>Pseudomonadati</taxon>
        <taxon>Pseudomonadota</taxon>
        <taxon>Gammaproteobacteria</taxon>
        <taxon>Oceanospirillales</taxon>
        <taxon>Halomonadaceae</taxon>
        <taxon>Halomonas</taxon>
    </lineage>
</organism>
<evidence type="ECO:0000256" key="2">
    <source>
        <dbReference type="ARBA" id="ARBA00023125"/>
    </source>
</evidence>
<dbReference type="InterPro" id="IPR009594">
    <property type="entry name" value="Tscrpt_reg_HTH_AraC_N"/>
</dbReference>
<keyword evidence="2" id="KW-0238">DNA-binding</keyword>
<dbReference type="InterPro" id="IPR020449">
    <property type="entry name" value="Tscrpt_reg_AraC-type_HTH"/>
</dbReference>
<gene>
    <name evidence="5" type="ORF">EKG36_03490</name>
</gene>
<dbReference type="PANTHER" id="PTHR43436:SF2">
    <property type="entry name" value="ARAC_XYLS FAMILY TRANSCRIPTIONAL REGULATOR"/>
    <property type="match status" value="1"/>
</dbReference>
<feature type="domain" description="HTH araC/xylS-type" evidence="4">
    <location>
        <begin position="193"/>
        <end position="291"/>
    </location>
</feature>
<dbReference type="InterPro" id="IPR018060">
    <property type="entry name" value="HTH_AraC"/>
</dbReference>
<evidence type="ECO:0000259" key="4">
    <source>
        <dbReference type="PROSITE" id="PS01124"/>
    </source>
</evidence>
<proteinExistence type="predicted"/>
<dbReference type="PROSITE" id="PS01124">
    <property type="entry name" value="HTH_ARAC_FAMILY_2"/>
    <property type="match status" value="1"/>
</dbReference>
<dbReference type="Gene3D" id="1.10.10.60">
    <property type="entry name" value="Homeodomain-like"/>
    <property type="match status" value="2"/>
</dbReference>
<keyword evidence="1" id="KW-0805">Transcription regulation</keyword>
<name>A0A431V8D4_9GAMM</name>
<accession>A0A431V8D4</accession>
<evidence type="ECO:0000256" key="1">
    <source>
        <dbReference type="ARBA" id="ARBA00023015"/>
    </source>
</evidence>
<reference evidence="5 6" key="1">
    <citation type="submission" date="2018-12" db="EMBL/GenBank/DDBJ databases">
        <authorList>
            <person name="Yu L."/>
        </authorList>
    </citation>
    <scope>NUCLEOTIDE SEQUENCE [LARGE SCALE GENOMIC DNA]</scope>
    <source>
        <strain evidence="5 6">11S</strain>
    </source>
</reference>
<protein>
    <submittedName>
        <fullName evidence="5">AraC family transcriptional regulator</fullName>
    </submittedName>
</protein>
<dbReference type="GO" id="GO:0043565">
    <property type="term" value="F:sequence-specific DNA binding"/>
    <property type="evidence" value="ECO:0007669"/>
    <property type="project" value="InterPro"/>
</dbReference>
<dbReference type="PRINTS" id="PR00032">
    <property type="entry name" value="HTHARAC"/>
</dbReference>